<dbReference type="InterPro" id="IPR006300">
    <property type="entry name" value="FlgB"/>
</dbReference>
<evidence type="ECO:0000256" key="2">
    <source>
        <dbReference type="ARBA" id="ARBA00009677"/>
    </source>
</evidence>
<dbReference type="AlphaFoldDB" id="A0A7V3VSU5"/>
<keyword evidence="4" id="KW-0975">Bacterial flagellum</keyword>
<evidence type="ECO:0000256" key="3">
    <source>
        <dbReference type="ARBA" id="ARBA00014376"/>
    </source>
</evidence>
<name>A0A7V3VSU5_9BACT</name>
<comment type="caution">
    <text evidence="7">The sequence shown here is derived from an EMBL/GenBank/DDBJ whole genome shotgun (WGS) entry which is preliminary data.</text>
</comment>
<feature type="domain" description="Flagellar basal body rod protein N-terminal" evidence="6">
    <location>
        <begin position="21"/>
        <end position="35"/>
    </location>
</feature>
<proteinExistence type="inferred from homology"/>
<dbReference type="PIRSF" id="PIRSF002889">
    <property type="entry name" value="Rod_FlgB"/>
    <property type="match status" value="1"/>
</dbReference>
<protein>
    <recommendedName>
        <fullName evidence="3">Flagellar basal body rod protein FlgB</fullName>
    </recommendedName>
</protein>
<gene>
    <name evidence="7" type="ORF">ENX73_01295</name>
</gene>
<comment type="function">
    <text evidence="5">Structural component of flagellum, the bacterial motility apparatus. Part of the rod structure of flagellar basal body.</text>
</comment>
<organism evidence="7">
    <name type="scientific">Mesoaciditoga lauensis</name>
    <dbReference type="NCBI Taxonomy" id="1495039"/>
    <lineage>
        <taxon>Bacteria</taxon>
        <taxon>Thermotogati</taxon>
        <taxon>Thermotogota</taxon>
        <taxon>Thermotogae</taxon>
        <taxon>Mesoaciditogales</taxon>
        <taxon>Mesoaciditogaceae</taxon>
        <taxon>Mesoaciditoga</taxon>
    </lineage>
</organism>
<evidence type="ECO:0000256" key="1">
    <source>
        <dbReference type="ARBA" id="ARBA00004117"/>
    </source>
</evidence>
<dbReference type="GO" id="GO:0071973">
    <property type="term" value="P:bacterial-type flagellum-dependent cell motility"/>
    <property type="evidence" value="ECO:0007669"/>
    <property type="project" value="InterPro"/>
</dbReference>
<accession>A0A7V3VSU5</accession>
<dbReference type="EMBL" id="DTPE01000058">
    <property type="protein sequence ID" value="HGE74746.1"/>
    <property type="molecule type" value="Genomic_DNA"/>
</dbReference>
<sequence>MFQGIDLLQSAMGVSSLTNQVIANNIANADTPNFKASYVAAQVQSNPERVEGQVITDTSTSISNDGNNVDINQQMALLAENTIKYETLTLLTSMSFKRYSDVLTNV</sequence>
<evidence type="ECO:0000256" key="4">
    <source>
        <dbReference type="ARBA" id="ARBA00023143"/>
    </source>
</evidence>
<dbReference type="PROSITE" id="PS00588">
    <property type="entry name" value="FLAGELLA_BB_ROD"/>
    <property type="match status" value="1"/>
</dbReference>
<evidence type="ECO:0000313" key="7">
    <source>
        <dbReference type="EMBL" id="HGE74746.1"/>
    </source>
</evidence>
<dbReference type="GO" id="GO:0030694">
    <property type="term" value="C:bacterial-type flagellum basal body, rod"/>
    <property type="evidence" value="ECO:0007669"/>
    <property type="project" value="InterPro"/>
</dbReference>
<reference evidence="7" key="1">
    <citation type="journal article" date="2020" name="mSystems">
        <title>Genome- and Community-Level Interaction Insights into Carbon Utilization and Element Cycling Functions of Hydrothermarchaeota in Hydrothermal Sediment.</title>
        <authorList>
            <person name="Zhou Z."/>
            <person name="Liu Y."/>
            <person name="Xu W."/>
            <person name="Pan J."/>
            <person name="Luo Z.H."/>
            <person name="Li M."/>
        </authorList>
    </citation>
    <scope>NUCLEOTIDE SEQUENCE [LARGE SCALE GENOMIC DNA]</scope>
    <source>
        <strain evidence="7">SpSt-966</strain>
    </source>
</reference>
<dbReference type="InterPro" id="IPR001444">
    <property type="entry name" value="Flag_bb_rod_N"/>
</dbReference>
<comment type="similarity">
    <text evidence="2">Belongs to the flagella basal body rod proteins family.</text>
</comment>
<dbReference type="InterPro" id="IPR019776">
    <property type="entry name" value="Flagellar_basal_body_rod_CS"/>
</dbReference>
<evidence type="ECO:0000256" key="5">
    <source>
        <dbReference type="ARBA" id="ARBA00024934"/>
    </source>
</evidence>
<evidence type="ECO:0000259" key="6">
    <source>
        <dbReference type="Pfam" id="PF00460"/>
    </source>
</evidence>
<dbReference type="Pfam" id="PF00460">
    <property type="entry name" value="Flg_bb_rod"/>
    <property type="match status" value="1"/>
</dbReference>
<comment type="subcellular location">
    <subcellularLocation>
        <location evidence="1">Bacterial flagellum basal body</location>
    </subcellularLocation>
</comment>